<keyword evidence="1" id="KW-0697">Rotamase</keyword>
<name>A0A839AS70_9FLAO</name>
<evidence type="ECO:0000313" key="4">
    <source>
        <dbReference type="EMBL" id="MBA6156974.1"/>
    </source>
</evidence>
<sequence length="536" mass="62727">MFKKFSFLLFFIVSSFSFAQKDKELFRINDKPVFVSEFEEVYKKNLDIVDDEDSKNIDNYLDLYINYKLKVQEAYNLKLDTLKKYKRELEGYKKQLIAPYLQDEAYLERLVKEAYNRKKNDVKVSHILIKIPKANSIEVDTSFLYKQISDARERILKGELFESVAKEVSEDPSVKLNGGNLGYFSVFKMVYPFEDMAYNTEKGAVSKPFKTRFGYHIIKVNDKRPSKGEFEVAHILVRGKGTIGKTKIDSAYQKLKSGADFNQVVKQYSEDIGTASLGGKLPKFGTGSMVEPFENEVRELQSIGAYSKPFKTRFGWHIVKLIKKYPIGSFDEEKKELTRKVKSTSRAALSKQSVIDKLKKEYKVVENNQALIDFFNSNTHQLKKKDLKEVLFSIEDKNVYKKEFLKFIGHSHNPSIKSLYEKFKNHQIIEYFKEDLVNKEPAYKHTLLEYKEGLLLFDLMQKEIWDKSSKDTSGLKEFYLSNQNKYNKKLEEIRGLVMNDYQKQLEKELINNLKKKSTIVIKERALKKLKKKYNQS</sequence>
<protein>
    <submittedName>
        <fullName evidence="4">Peptidylprolyl isomerase</fullName>
    </submittedName>
</protein>
<evidence type="ECO:0000256" key="2">
    <source>
        <dbReference type="SAM" id="SignalP"/>
    </source>
</evidence>
<dbReference type="Pfam" id="PF00639">
    <property type="entry name" value="Rotamase"/>
    <property type="match status" value="2"/>
</dbReference>
<dbReference type="EMBL" id="JACGLS010000005">
    <property type="protein sequence ID" value="MBA6156974.1"/>
    <property type="molecule type" value="Genomic_DNA"/>
</dbReference>
<keyword evidence="1 4" id="KW-0413">Isomerase</keyword>
<dbReference type="Proteomes" id="UP000563906">
    <property type="component" value="Unassembled WGS sequence"/>
</dbReference>
<dbReference type="PANTHER" id="PTHR47245:SF2">
    <property type="entry name" value="PEPTIDYL-PROLYL CIS-TRANS ISOMERASE HP_0175-RELATED"/>
    <property type="match status" value="1"/>
</dbReference>
<reference evidence="4 5" key="1">
    <citation type="submission" date="2020-07" db="EMBL/GenBank/DDBJ databases">
        <title>Bacterium isolated from marine sediment.</title>
        <authorList>
            <person name="Shang D."/>
            <person name="Du Z.-J."/>
        </authorList>
    </citation>
    <scope>NUCLEOTIDE SEQUENCE [LARGE SCALE GENOMIC DNA]</scope>
    <source>
        <strain evidence="4 5">S7007</strain>
    </source>
</reference>
<dbReference type="RefSeq" id="WP_182125475.1">
    <property type="nucleotide sequence ID" value="NZ_JACGLS010000005.1"/>
</dbReference>
<dbReference type="InterPro" id="IPR046357">
    <property type="entry name" value="PPIase_dom_sf"/>
</dbReference>
<dbReference type="InterPro" id="IPR050245">
    <property type="entry name" value="PrsA_foldase"/>
</dbReference>
<dbReference type="PANTHER" id="PTHR47245">
    <property type="entry name" value="PEPTIDYLPROLYL ISOMERASE"/>
    <property type="match status" value="1"/>
</dbReference>
<gene>
    <name evidence="4" type="ORF">H3Z83_10640</name>
</gene>
<evidence type="ECO:0000313" key="5">
    <source>
        <dbReference type="Proteomes" id="UP000563906"/>
    </source>
</evidence>
<dbReference type="Gene3D" id="6.10.140.970">
    <property type="match status" value="1"/>
</dbReference>
<proteinExistence type="predicted"/>
<organism evidence="4 5">
    <name type="scientific">Tenacibaculum pelagium</name>
    <dbReference type="NCBI Taxonomy" id="2759527"/>
    <lineage>
        <taxon>Bacteria</taxon>
        <taxon>Pseudomonadati</taxon>
        <taxon>Bacteroidota</taxon>
        <taxon>Flavobacteriia</taxon>
        <taxon>Flavobacteriales</taxon>
        <taxon>Flavobacteriaceae</taxon>
        <taxon>Tenacibaculum</taxon>
    </lineage>
</organism>
<dbReference type="PROSITE" id="PS50198">
    <property type="entry name" value="PPIC_PPIASE_2"/>
    <property type="match status" value="2"/>
</dbReference>
<feature type="domain" description="PpiC" evidence="3">
    <location>
        <begin position="227"/>
        <end position="323"/>
    </location>
</feature>
<evidence type="ECO:0000259" key="3">
    <source>
        <dbReference type="PROSITE" id="PS50198"/>
    </source>
</evidence>
<dbReference type="GO" id="GO:0003755">
    <property type="term" value="F:peptidyl-prolyl cis-trans isomerase activity"/>
    <property type="evidence" value="ECO:0007669"/>
    <property type="project" value="UniProtKB-KW"/>
</dbReference>
<dbReference type="SUPFAM" id="SSF54534">
    <property type="entry name" value="FKBP-like"/>
    <property type="match status" value="2"/>
</dbReference>
<dbReference type="AlphaFoldDB" id="A0A839AS70"/>
<dbReference type="InterPro" id="IPR023058">
    <property type="entry name" value="PPIase_PpiC_CS"/>
</dbReference>
<accession>A0A839AS70</accession>
<evidence type="ECO:0000256" key="1">
    <source>
        <dbReference type="PROSITE-ProRule" id="PRU00278"/>
    </source>
</evidence>
<comment type="caution">
    <text evidence="4">The sequence shown here is derived from an EMBL/GenBank/DDBJ whole genome shotgun (WGS) entry which is preliminary data.</text>
</comment>
<feature type="domain" description="PpiC" evidence="3">
    <location>
        <begin position="119"/>
        <end position="222"/>
    </location>
</feature>
<keyword evidence="5" id="KW-1185">Reference proteome</keyword>
<feature type="signal peptide" evidence="2">
    <location>
        <begin position="1"/>
        <end position="19"/>
    </location>
</feature>
<dbReference type="InterPro" id="IPR000297">
    <property type="entry name" value="PPIase_PpiC"/>
</dbReference>
<keyword evidence="2" id="KW-0732">Signal</keyword>
<feature type="chain" id="PRO_5032302368" evidence="2">
    <location>
        <begin position="20"/>
        <end position="536"/>
    </location>
</feature>
<dbReference type="PROSITE" id="PS01096">
    <property type="entry name" value="PPIC_PPIASE_1"/>
    <property type="match status" value="1"/>
</dbReference>
<dbReference type="Gene3D" id="3.10.50.40">
    <property type="match status" value="2"/>
</dbReference>